<accession>A0A4D7WXK4</accession>
<evidence type="ECO:0000313" key="3">
    <source>
        <dbReference type="Proteomes" id="UP000298579"/>
    </source>
</evidence>
<name>A0A4D7WXK4_AGRTU</name>
<protein>
    <submittedName>
        <fullName evidence="1">Uncharacterized protein</fullName>
    </submittedName>
</protein>
<sequence length="99" mass="10741">MASSQTRAIQNYRSRLGDRGLARFEVLGRDSDRSLIRSLARRLAEDGPEAASLRAVVSETLAGEPPIRGGILAALRRSPLVGAELEISRSREGGREIDL</sequence>
<gene>
    <name evidence="1" type="ORF">CFBP5877_24975</name>
    <name evidence="2" type="ORF">CFBP5877_25135</name>
</gene>
<organism evidence="1 3">
    <name type="scientific">Agrobacterium tumefaciens</name>
    <dbReference type="NCBI Taxonomy" id="358"/>
    <lineage>
        <taxon>Bacteria</taxon>
        <taxon>Pseudomonadati</taxon>
        <taxon>Pseudomonadota</taxon>
        <taxon>Alphaproteobacteria</taxon>
        <taxon>Hyphomicrobiales</taxon>
        <taxon>Rhizobiaceae</taxon>
        <taxon>Rhizobium/Agrobacterium group</taxon>
        <taxon>Agrobacterium</taxon>
        <taxon>Agrobacterium tumefaciens complex</taxon>
    </lineage>
</organism>
<keyword evidence="1" id="KW-0614">Plasmid</keyword>
<dbReference type="AlphaFoldDB" id="A0A4D7WXK4"/>
<reference evidence="1 3" key="1">
    <citation type="submission" date="2019-04" db="EMBL/GenBank/DDBJ databases">
        <title>Complete genome sequence of Agrobacterium tumefaciens CFBP5877.</title>
        <authorList>
            <person name="Huang Y.-Y."/>
            <person name="Chiang H.-Y."/>
            <person name="Chou L."/>
            <person name="Lai E.-M."/>
            <person name="Kuo C.-H."/>
        </authorList>
    </citation>
    <scope>NUCLEOTIDE SEQUENCE [LARGE SCALE GENOMIC DNA]</scope>
    <source>
        <strain evidence="1 3">CFBP5877</strain>
        <plasmid evidence="1">pAtCFBP5877a</plasmid>
        <plasmid evidence="3">patcfbp5877a</plasmid>
    </source>
</reference>
<evidence type="ECO:0000313" key="1">
    <source>
        <dbReference type="EMBL" id="QCL82390.1"/>
    </source>
</evidence>
<proteinExistence type="predicted"/>
<geneLocation type="plasmid" evidence="1">
    <name>pAtCFBP5877a</name>
</geneLocation>
<dbReference type="RefSeq" id="WP_080830426.1">
    <property type="nucleotide sequence ID" value="NZ_CP039890.1"/>
</dbReference>
<dbReference type="OrthoDB" id="7360905at2"/>
<evidence type="ECO:0000313" key="2">
    <source>
        <dbReference type="EMBL" id="QCL82418.1"/>
    </source>
</evidence>
<geneLocation type="plasmid" evidence="3">
    <name>patcfbp5877a</name>
</geneLocation>
<dbReference type="EMBL" id="CP039899">
    <property type="protein sequence ID" value="QCL82418.1"/>
    <property type="molecule type" value="Genomic_DNA"/>
</dbReference>
<dbReference type="EMBL" id="CP039899">
    <property type="protein sequence ID" value="QCL82390.1"/>
    <property type="molecule type" value="Genomic_DNA"/>
</dbReference>
<dbReference type="Proteomes" id="UP000298579">
    <property type="component" value="Plasmid pAtCFBP5877a"/>
</dbReference>